<dbReference type="InterPro" id="IPR018060">
    <property type="entry name" value="HTH_AraC"/>
</dbReference>
<evidence type="ECO:0000256" key="2">
    <source>
        <dbReference type="ARBA" id="ARBA00023125"/>
    </source>
</evidence>
<dbReference type="AlphaFoldDB" id="A0A829YD47"/>
<name>A0A829YD47_9GAMM</name>
<protein>
    <submittedName>
        <fullName evidence="5">AraC family transcriptional regulator</fullName>
    </submittedName>
</protein>
<accession>A0A829YD47</accession>
<dbReference type="EMBL" id="BLJN01000002">
    <property type="protein sequence ID" value="GFE80562.1"/>
    <property type="molecule type" value="Genomic_DNA"/>
</dbReference>
<dbReference type="Pfam" id="PF12833">
    <property type="entry name" value="HTH_18"/>
    <property type="match status" value="1"/>
</dbReference>
<sequence>MKKHNIGGPGSLMAAGTFFGATRLQLRSGEFTVSAVTHMNARTVPMHAHAHAFFSMLISGHYREWFGQEHWDARPLSMVLRPAQAEHRDEIGPDGSVFLCVDIAPAYWEALTDSGLRLQRRAFDDRPMSRVALRLLKELCEKRAGWQSVAESLVNELVAEYADESHRVGRRDPPLWLRRAIEMLHDEPAHPSLRAVAADLDLHPVHVSRAFKQYKGLSVSQYLRELRLQRTARGLLESREPLATIAQDNGFADQSHMTRDFIRATHWSPAKLRCECERLR</sequence>
<keyword evidence="2" id="KW-0238">DNA-binding</keyword>
<dbReference type="SUPFAM" id="SSF46689">
    <property type="entry name" value="Homeodomain-like"/>
    <property type="match status" value="2"/>
</dbReference>
<evidence type="ECO:0000313" key="5">
    <source>
        <dbReference type="EMBL" id="GFE80562.1"/>
    </source>
</evidence>
<dbReference type="PANTHER" id="PTHR46796">
    <property type="entry name" value="HTH-TYPE TRANSCRIPTIONAL ACTIVATOR RHAS-RELATED"/>
    <property type="match status" value="1"/>
</dbReference>
<gene>
    <name evidence="5" type="ORF">GCM10011487_25620</name>
</gene>
<dbReference type="Gene3D" id="2.60.120.10">
    <property type="entry name" value="Jelly Rolls"/>
    <property type="match status" value="1"/>
</dbReference>
<evidence type="ECO:0000256" key="3">
    <source>
        <dbReference type="ARBA" id="ARBA00023163"/>
    </source>
</evidence>
<dbReference type="Proteomes" id="UP000445000">
    <property type="component" value="Unassembled WGS sequence"/>
</dbReference>
<comment type="caution">
    <text evidence="5">The sequence shown here is derived from an EMBL/GenBank/DDBJ whole genome shotgun (WGS) entry which is preliminary data.</text>
</comment>
<evidence type="ECO:0000259" key="4">
    <source>
        <dbReference type="PROSITE" id="PS01124"/>
    </source>
</evidence>
<proteinExistence type="predicted"/>
<dbReference type="GO" id="GO:0043565">
    <property type="term" value="F:sequence-specific DNA binding"/>
    <property type="evidence" value="ECO:0007669"/>
    <property type="project" value="InterPro"/>
</dbReference>
<dbReference type="Gene3D" id="1.10.10.60">
    <property type="entry name" value="Homeodomain-like"/>
    <property type="match status" value="2"/>
</dbReference>
<keyword evidence="1" id="KW-0805">Transcription regulation</keyword>
<dbReference type="InterPro" id="IPR009057">
    <property type="entry name" value="Homeodomain-like_sf"/>
</dbReference>
<dbReference type="GO" id="GO:0003700">
    <property type="term" value="F:DNA-binding transcription factor activity"/>
    <property type="evidence" value="ECO:0007669"/>
    <property type="project" value="InterPro"/>
</dbReference>
<dbReference type="InterPro" id="IPR014710">
    <property type="entry name" value="RmlC-like_jellyroll"/>
</dbReference>
<keyword evidence="3" id="KW-0804">Transcription</keyword>
<dbReference type="SMART" id="SM00342">
    <property type="entry name" value="HTH_ARAC"/>
    <property type="match status" value="1"/>
</dbReference>
<feature type="domain" description="HTH araC/xylS-type" evidence="4">
    <location>
        <begin position="178"/>
        <end position="275"/>
    </location>
</feature>
<dbReference type="PROSITE" id="PS01124">
    <property type="entry name" value="HTH_ARAC_FAMILY_2"/>
    <property type="match status" value="1"/>
</dbReference>
<reference evidence="6" key="1">
    <citation type="submission" date="2020-01" db="EMBL/GenBank/DDBJ databases">
        <title>'Steroidobacter agaridevorans' sp. nov., agar-degrading bacteria isolated from rhizosphere soils.</title>
        <authorList>
            <person name="Ikenaga M."/>
            <person name="Kataoka M."/>
            <person name="Murouchi A."/>
            <person name="Katsuragi S."/>
            <person name="Sakai M."/>
        </authorList>
    </citation>
    <scope>NUCLEOTIDE SEQUENCE [LARGE SCALE GENOMIC DNA]</scope>
    <source>
        <strain evidence="6">YU21-B</strain>
    </source>
</reference>
<dbReference type="InterPro" id="IPR050204">
    <property type="entry name" value="AraC_XylS_family_regulators"/>
</dbReference>
<evidence type="ECO:0000313" key="6">
    <source>
        <dbReference type="Proteomes" id="UP000445000"/>
    </source>
</evidence>
<keyword evidence="6" id="KW-1185">Reference proteome</keyword>
<evidence type="ECO:0000256" key="1">
    <source>
        <dbReference type="ARBA" id="ARBA00023015"/>
    </source>
</evidence>
<organism evidence="5 6">
    <name type="scientific">Steroidobacter agaridevorans</name>
    <dbReference type="NCBI Taxonomy" id="2695856"/>
    <lineage>
        <taxon>Bacteria</taxon>
        <taxon>Pseudomonadati</taxon>
        <taxon>Pseudomonadota</taxon>
        <taxon>Gammaproteobacteria</taxon>
        <taxon>Steroidobacterales</taxon>
        <taxon>Steroidobacteraceae</taxon>
        <taxon>Steroidobacter</taxon>
    </lineage>
</organism>